<feature type="domain" description="Aminoacyl-tRNA synthetase class Ia" evidence="11">
    <location>
        <begin position="76"/>
        <end position="728"/>
    </location>
</feature>
<dbReference type="InterPro" id="IPR001412">
    <property type="entry name" value="aa-tRNA-synth_I_CS"/>
</dbReference>
<dbReference type="GO" id="GO:0005739">
    <property type="term" value="C:mitochondrion"/>
    <property type="evidence" value="ECO:0007669"/>
    <property type="project" value="TreeGrafter"/>
</dbReference>
<dbReference type="Gene3D" id="3.90.740.10">
    <property type="entry name" value="Valyl/Leucyl/Isoleucyl-tRNA synthetase, editing domain"/>
    <property type="match status" value="1"/>
</dbReference>
<dbReference type="PROSITE" id="PS00178">
    <property type="entry name" value="AA_TRNA_LIGASE_I"/>
    <property type="match status" value="1"/>
</dbReference>
<dbReference type="NCBIfam" id="TIGR00392">
    <property type="entry name" value="ileS"/>
    <property type="match status" value="1"/>
</dbReference>
<evidence type="ECO:0000256" key="10">
    <source>
        <dbReference type="RuleBase" id="RU363035"/>
    </source>
</evidence>
<comment type="caution">
    <text evidence="13">The sequence shown here is derived from an EMBL/GenBank/DDBJ whole genome shotgun (WGS) entry which is preliminary data.</text>
</comment>
<proteinExistence type="inferred from homology"/>
<dbReference type="PANTHER" id="PTHR42765:SF1">
    <property type="entry name" value="ISOLEUCINE--TRNA LIGASE, MITOCHONDRIAL"/>
    <property type="match status" value="1"/>
</dbReference>
<evidence type="ECO:0000313" key="14">
    <source>
        <dbReference type="Proteomes" id="UP000521872"/>
    </source>
</evidence>
<dbReference type="PRINTS" id="PR00984">
    <property type="entry name" value="TRNASYNTHILE"/>
</dbReference>
<comment type="similarity">
    <text evidence="1 10">Belongs to the class-I aminoacyl-tRNA synthetase family.</text>
</comment>
<dbReference type="InterPro" id="IPR033708">
    <property type="entry name" value="Anticodon_Ile_BEm"/>
</dbReference>
<dbReference type="EC" id="6.1.1.5" evidence="2"/>
<dbReference type="InterPro" id="IPR014729">
    <property type="entry name" value="Rossmann-like_a/b/a_fold"/>
</dbReference>
<dbReference type="GO" id="GO:0002161">
    <property type="term" value="F:aminoacyl-tRNA deacylase activity"/>
    <property type="evidence" value="ECO:0007669"/>
    <property type="project" value="InterPro"/>
</dbReference>
<protein>
    <recommendedName>
        <fullName evidence="2">isoleucine--tRNA ligase</fullName>
        <ecNumber evidence="2">6.1.1.5</ecNumber>
    </recommendedName>
    <alternativeName>
        <fullName evidence="9">Isoleucyl-tRNA synthetase</fullName>
    </alternativeName>
</protein>
<name>A0A8H4VN24_9AGAR</name>
<dbReference type="SUPFAM" id="SSF50677">
    <property type="entry name" value="ValRS/IleRS/LeuRS editing domain"/>
    <property type="match status" value="1"/>
</dbReference>
<dbReference type="InterPro" id="IPR009080">
    <property type="entry name" value="tRNAsynth_Ia_anticodon-bd"/>
</dbReference>
<keyword evidence="14" id="KW-1185">Reference proteome</keyword>
<sequence length="1041" mass="117997">MTARIPSLWNISHRCRVRKYLLLARYYSDKPASSSSNADNKAFSETLLLPKTSFPLRPNLKSVEETYGKLTGESLYRWQWENNKGPLFVLHDGPPYANGDLHMGHALNKIIKDIINRFHVSQGRKVHYIPGWDCHGLPIENKAMKEMQRSSLDTPASVIRKGAQATALREIDSQREQFRPLAVMADWYSPERTYRTLDRHYEIRQLRIFQKMVEKGQIYRQHRPVHYSPSSHSALAEAELEYKDDHVSHSVYVTFELASGNGKLQDILSSNPKVELLVWTTTPWTLTANMGIAVHEDLTYDVVRRTDAEGNSSVLVLAQDRLNALRNFLGDVEVICSITGKDLIGATYKPIFSFSSQPLKVIHAPHVTSLSGTGLVHCAPAHGAEDYEAFRSLDLLPPSTSTASNLICHVDSQGKYTPEVAGVVGPVLADKLVGKEVLGDGNKEMVMLLKEAQKIVKIQRIKHRYPYDWKTDKPIIVTATSQWFANLDHIKDDALEALKEVSFFPEASRNRLEIFIRDRSEWCISRQRVWGVPIPALHHIATGRVVLDSRSLDYIINALENKKLDWWESPIEEFVPPWLLEEGKTAAETWEKGKDTMDVWFDSGTSWSMLAEMGVGRDRDGTAGTGRRFDADLCLEGSDQHRGWFQSQLLTAIGSKPAEQKAVSPYAALITHGMVLDEKGKKMSKSLGNIISPMTIIHGSPDKKEPAYGVDVLRIWAATVDFWRDMSIGKTVITQAVESLRKLRNSARFCIGNMRDQATMATIERVPKSEMTILDRYVMHELYTLEQSALEGYKSYNFPKVISALNNFANITLSSLYFDVTKDCLYADAIQSRERRAVVTVLEQVLETMTKVMAPVIPYLAEEIHATWKADGKSVFATPWQPIDAQWKDVKVLSEMALLLDVRDTVLVLLEKARRQKNLKSSLEAQVEIVYPEGYILGRDIALLRREESFLKTLFIVSDVSVREENSVSPIQTGWCYTNDDKHSVKVALDPLSKIFTRPISIYVRPAAYQKCPRCWTFTREEDAQLCNRCEKVVEADHKHT</sequence>
<keyword evidence="4 10" id="KW-0436">Ligase</keyword>
<evidence type="ECO:0000256" key="3">
    <source>
        <dbReference type="ARBA" id="ARBA00022490"/>
    </source>
</evidence>
<dbReference type="InterPro" id="IPR009008">
    <property type="entry name" value="Val/Leu/Ile-tRNA-synth_edit"/>
</dbReference>
<gene>
    <name evidence="13" type="ORF">D9613_008444</name>
</gene>
<keyword evidence="3" id="KW-0963">Cytoplasm</keyword>
<evidence type="ECO:0000256" key="1">
    <source>
        <dbReference type="ARBA" id="ARBA00005594"/>
    </source>
</evidence>
<reference evidence="13 14" key="1">
    <citation type="submission" date="2019-12" db="EMBL/GenBank/DDBJ databases">
        <authorList>
            <person name="Floudas D."/>
            <person name="Bentzer J."/>
            <person name="Ahren D."/>
            <person name="Johansson T."/>
            <person name="Persson P."/>
            <person name="Tunlid A."/>
        </authorList>
    </citation>
    <scope>NUCLEOTIDE SEQUENCE [LARGE SCALE GENOMIC DNA]</scope>
    <source>
        <strain evidence="13 14">CBS 102.39</strain>
    </source>
</reference>
<dbReference type="InterPro" id="IPR002300">
    <property type="entry name" value="aa-tRNA-synth_Ia"/>
</dbReference>
<dbReference type="EMBL" id="JAACJL010000031">
    <property type="protein sequence ID" value="KAF4616721.1"/>
    <property type="molecule type" value="Genomic_DNA"/>
</dbReference>
<evidence type="ECO:0000256" key="2">
    <source>
        <dbReference type="ARBA" id="ARBA00013165"/>
    </source>
</evidence>
<accession>A0A8H4VN24</accession>
<dbReference type="GO" id="GO:0000049">
    <property type="term" value="F:tRNA binding"/>
    <property type="evidence" value="ECO:0007669"/>
    <property type="project" value="InterPro"/>
</dbReference>
<evidence type="ECO:0000256" key="9">
    <source>
        <dbReference type="ARBA" id="ARBA00032665"/>
    </source>
</evidence>
<dbReference type="Gene3D" id="1.10.730.20">
    <property type="match status" value="1"/>
</dbReference>
<dbReference type="Pfam" id="PF00133">
    <property type="entry name" value="tRNA-synt_1"/>
    <property type="match status" value="1"/>
</dbReference>
<dbReference type="Pfam" id="PF08264">
    <property type="entry name" value="Anticodon_1"/>
    <property type="match status" value="1"/>
</dbReference>
<dbReference type="InterPro" id="IPR023585">
    <property type="entry name" value="Ile-tRNA-ligase_type1"/>
</dbReference>
<dbReference type="InterPro" id="IPR050081">
    <property type="entry name" value="Ile-tRNA_ligase"/>
</dbReference>
<evidence type="ECO:0000256" key="4">
    <source>
        <dbReference type="ARBA" id="ARBA00022598"/>
    </source>
</evidence>
<evidence type="ECO:0000313" key="13">
    <source>
        <dbReference type="EMBL" id="KAF4616721.1"/>
    </source>
</evidence>
<evidence type="ECO:0000259" key="11">
    <source>
        <dbReference type="Pfam" id="PF00133"/>
    </source>
</evidence>
<evidence type="ECO:0000256" key="7">
    <source>
        <dbReference type="ARBA" id="ARBA00022917"/>
    </source>
</evidence>
<dbReference type="CDD" id="cd07960">
    <property type="entry name" value="Anticodon_Ia_Ile_BEm"/>
    <property type="match status" value="1"/>
</dbReference>
<dbReference type="Gene3D" id="3.40.50.620">
    <property type="entry name" value="HUPs"/>
    <property type="match status" value="2"/>
</dbReference>
<evidence type="ECO:0000256" key="8">
    <source>
        <dbReference type="ARBA" id="ARBA00023146"/>
    </source>
</evidence>
<evidence type="ECO:0000256" key="5">
    <source>
        <dbReference type="ARBA" id="ARBA00022741"/>
    </source>
</evidence>
<feature type="domain" description="Methionyl/Valyl/Leucyl/Isoleucyl-tRNA synthetase anticodon-binding" evidence="12">
    <location>
        <begin position="775"/>
        <end position="929"/>
    </location>
</feature>
<dbReference type="PANTHER" id="PTHR42765">
    <property type="entry name" value="SOLEUCYL-TRNA SYNTHETASE"/>
    <property type="match status" value="1"/>
</dbReference>
<keyword evidence="6 10" id="KW-0067">ATP-binding</keyword>
<organism evidence="13 14">
    <name type="scientific">Agrocybe pediades</name>
    <dbReference type="NCBI Taxonomy" id="84607"/>
    <lineage>
        <taxon>Eukaryota</taxon>
        <taxon>Fungi</taxon>
        <taxon>Dikarya</taxon>
        <taxon>Basidiomycota</taxon>
        <taxon>Agaricomycotina</taxon>
        <taxon>Agaricomycetes</taxon>
        <taxon>Agaricomycetidae</taxon>
        <taxon>Agaricales</taxon>
        <taxon>Agaricineae</taxon>
        <taxon>Strophariaceae</taxon>
        <taxon>Agrocybe</taxon>
    </lineage>
</organism>
<dbReference type="InterPro" id="IPR013155">
    <property type="entry name" value="M/V/L/I-tRNA-synth_anticd-bd"/>
</dbReference>
<dbReference type="SUPFAM" id="SSF52374">
    <property type="entry name" value="Nucleotidylyl transferase"/>
    <property type="match status" value="1"/>
</dbReference>
<keyword evidence="8 10" id="KW-0030">Aminoacyl-tRNA synthetase</keyword>
<keyword evidence="7 10" id="KW-0648">Protein biosynthesis</keyword>
<dbReference type="InterPro" id="IPR002301">
    <property type="entry name" value="Ile-tRNA-ligase"/>
</dbReference>
<keyword evidence="5 10" id="KW-0547">Nucleotide-binding</keyword>
<dbReference type="Proteomes" id="UP000521872">
    <property type="component" value="Unassembled WGS sequence"/>
</dbReference>
<evidence type="ECO:0000256" key="6">
    <source>
        <dbReference type="ARBA" id="ARBA00022840"/>
    </source>
</evidence>
<dbReference type="FunFam" id="3.40.50.620:FF:000092">
    <property type="entry name" value="Isoleucine--tRNA ligase"/>
    <property type="match status" value="1"/>
</dbReference>
<dbReference type="SUPFAM" id="SSF47323">
    <property type="entry name" value="Anticodon-binding domain of a subclass of class I aminoacyl-tRNA synthetases"/>
    <property type="match status" value="1"/>
</dbReference>
<dbReference type="AlphaFoldDB" id="A0A8H4VN24"/>
<evidence type="ECO:0000259" key="12">
    <source>
        <dbReference type="Pfam" id="PF08264"/>
    </source>
</evidence>
<dbReference type="GO" id="GO:0032543">
    <property type="term" value="P:mitochondrial translation"/>
    <property type="evidence" value="ECO:0007669"/>
    <property type="project" value="TreeGrafter"/>
</dbReference>
<dbReference type="GO" id="GO:0004822">
    <property type="term" value="F:isoleucine-tRNA ligase activity"/>
    <property type="evidence" value="ECO:0007669"/>
    <property type="project" value="UniProtKB-EC"/>
</dbReference>
<dbReference type="HAMAP" id="MF_02002">
    <property type="entry name" value="Ile_tRNA_synth_type1"/>
    <property type="match status" value="1"/>
</dbReference>
<dbReference type="GO" id="GO:0006428">
    <property type="term" value="P:isoleucyl-tRNA aminoacylation"/>
    <property type="evidence" value="ECO:0007669"/>
    <property type="project" value="InterPro"/>
</dbReference>
<dbReference type="GO" id="GO:0005524">
    <property type="term" value="F:ATP binding"/>
    <property type="evidence" value="ECO:0007669"/>
    <property type="project" value="UniProtKB-KW"/>
</dbReference>